<reference evidence="1" key="1">
    <citation type="submission" date="2013-11" db="EMBL/GenBank/DDBJ databases">
        <title>Comparative genomics of Ignicoccus.</title>
        <authorList>
            <person name="Podar M."/>
        </authorList>
    </citation>
    <scope>NUCLEOTIDE SEQUENCE</scope>
    <source>
        <strain evidence="1">DSM 13166</strain>
    </source>
</reference>
<evidence type="ECO:0000313" key="1">
    <source>
        <dbReference type="EMBL" id="UXD22111.1"/>
    </source>
</evidence>
<dbReference type="Proteomes" id="UP001063698">
    <property type="component" value="Chromosome"/>
</dbReference>
<organism evidence="1 2">
    <name type="scientific">Ignicoccus pacificus DSM 13166</name>
    <dbReference type="NCBI Taxonomy" id="940294"/>
    <lineage>
        <taxon>Archaea</taxon>
        <taxon>Thermoproteota</taxon>
        <taxon>Thermoprotei</taxon>
        <taxon>Desulfurococcales</taxon>
        <taxon>Desulfurococcaceae</taxon>
        <taxon>Ignicoccus</taxon>
    </lineage>
</organism>
<accession>A0A977PJU5</accession>
<proteinExistence type="predicted"/>
<dbReference type="EMBL" id="CP006868">
    <property type="protein sequence ID" value="UXD22111.1"/>
    <property type="molecule type" value="Genomic_DNA"/>
</dbReference>
<sequence length="278" mass="31582">MGVTFRNCAGGVSVSVDKGVIVEEEQSEIIDCKGMEIRPLSCTIALRVGRDLEEMMENPYPSKEFLDSLALGGVGIAIVPKGRSDFLETKEESFILDPMLPPEEIPEGKAIIQRSLTPESSFGYKERYGEWPIKHLGDKIKNKIILNPFWVTTWEIKLIDIPAFIPELGPLWGISSPIPPELRKAVYSPIRPFEGPHEAARIAELLMRSHYWSKHLKVEHLDEACWKFAGEKPPRLKAGEKARFWIGHKWVKYYINGKVFFPDELEELALTLSQLELP</sequence>
<dbReference type="AlphaFoldDB" id="A0A977PJU5"/>
<gene>
    <name evidence="1" type="ORF">IPA_01730</name>
</gene>
<dbReference type="KEGG" id="ipc:IPA_01730"/>
<keyword evidence="2" id="KW-1185">Reference proteome</keyword>
<name>A0A977PJU5_9CREN</name>
<evidence type="ECO:0000313" key="2">
    <source>
        <dbReference type="Proteomes" id="UP001063698"/>
    </source>
</evidence>
<protein>
    <submittedName>
        <fullName evidence="1">Uncharacterized protein</fullName>
    </submittedName>
</protein>